<dbReference type="SUPFAM" id="SSF144232">
    <property type="entry name" value="HIT/MYND zinc finger-like"/>
    <property type="match status" value="1"/>
</dbReference>
<protein>
    <submittedName>
        <fullName evidence="7">Set domain-containing protein 5</fullName>
    </submittedName>
</protein>
<feature type="domain" description="SET" evidence="5">
    <location>
        <begin position="7"/>
        <end position="148"/>
    </location>
</feature>
<dbReference type="Proteomes" id="UP000756921">
    <property type="component" value="Unassembled WGS sequence"/>
</dbReference>
<keyword evidence="3" id="KW-0862">Zinc</keyword>
<accession>A0A9P6GE15</accession>
<evidence type="ECO:0000256" key="1">
    <source>
        <dbReference type="ARBA" id="ARBA00022723"/>
    </source>
</evidence>
<organism evidence="7 8">
    <name type="scientific">Paraphaeosphaeria minitans</name>
    <dbReference type="NCBI Taxonomy" id="565426"/>
    <lineage>
        <taxon>Eukaryota</taxon>
        <taxon>Fungi</taxon>
        <taxon>Dikarya</taxon>
        <taxon>Ascomycota</taxon>
        <taxon>Pezizomycotina</taxon>
        <taxon>Dothideomycetes</taxon>
        <taxon>Pleosporomycetidae</taxon>
        <taxon>Pleosporales</taxon>
        <taxon>Massarineae</taxon>
        <taxon>Didymosphaeriaceae</taxon>
        <taxon>Paraphaeosphaeria</taxon>
    </lineage>
</organism>
<dbReference type="CDD" id="cd20071">
    <property type="entry name" value="SET_SMYD"/>
    <property type="match status" value="1"/>
</dbReference>
<dbReference type="InterPro" id="IPR001214">
    <property type="entry name" value="SET_dom"/>
</dbReference>
<dbReference type="InterPro" id="IPR046341">
    <property type="entry name" value="SET_dom_sf"/>
</dbReference>
<name>A0A9P6GE15_9PLEO</name>
<keyword evidence="1" id="KW-0479">Metal-binding</keyword>
<keyword evidence="2 4" id="KW-0863">Zinc-finger</keyword>
<dbReference type="OrthoDB" id="265717at2759"/>
<dbReference type="PROSITE" id="PS50280">
    <property type="entry name" value="SET"/>
    <property type="match status" value="1"/>
</dbReference>
<proteinExistence type="predicted"/>
<dbReference type="GO" id="GO:0008270">
    <property type="term" value="F:zinc ion binding"/>
    <property type="evidence" value="ECO:0007669"/>
    <property type="project" value="UniProtKB-KW"/>
</dbReference>
<evidence type="ECO:0000256" key="3">
    <source>
        <dbReference type="ARBA" id="ARBA00022833"/>
    </source>
</evidence>
<sequence>MDPDNARMFDVRDVRGKGKGLFATRPIPKGTCILSESPIINVPIYPSTSDLYTLWRNVRNLPDQQRQAFESLSNCHPYENIYTEYMSIVRTNCFSTYEDQASVCLDASLINHACDANSQHTWNHKLSKIVFHALRDIALDEEITTNYIGRENTRQERQVPLKEIYKFECSCELCSLPLALSATADRKVLRARKLWAYFQMEDGQKRHLCNPLQRLRRLEEISRHRAELGSCTQMHDAHVEASALALSHSDLARGKIFLERAYAFYVLEHGDNDELAPALQARLQNLPISECYGQSTRWQTDEADVPPEQSSGIFEEWLWKMRDDQPEPSLFANIWDRSTFLGINGLPTEGLFDVEYHQDASMGQSKPKRHWCFMAEVIDKATPGQLQLKVKDVDNRITGIFFNDRYKGAKLPDHPRKKGTVIVLYAQCGQSEAGPVVKVRDTGMMKTFPLSLSKVLGLSKRLRKYSTPQGELRTCHGCDEQGSLSLKCGKCGLFWYCNSTCQKAGWNDRNHKTDCKMLKDDNVHSIFAFRWHKFEEPVRFPLPS</sequence>
<dbReference type="InterPro" id="IPR002893">
    <property type="entry name" value="Znf_MYND"/>
</dbReference>
<evidence type="ECO:0000259" key="6">
    <source>
        <dbReference type="PROSITE" id="PS50865"/>
    </source>
</evidence>
<gene>
    <name evidence="7" type="ORF">PMIN01_08284</name>
</gene>
<evidence type="ECO:0000313" key="8">
    <source>
        <dbReference type="Proteomes" id="UP000756921"/>
    </source>
</evidence>
<dbReference type="InterPro" id="IPR053185">
    <property type="entry name" value="SET_domain_protein"/>
</dbReference>
<dbReference type="Gene3D" id="2.170.270.10">
    <property type="entry name" value="SET domain"/>
    <property type="match status" value="1"/>
</dbReference>
<dbReference type="PANTHER" id="PTHR47332">
    <property type="entry name" value="SET DOMAIN-CONTAINING PROTEIN 5"/>
    <property type="match status" value="1"/>
</dbReference>
<dbReference type="PROSITE" id="PS50865">
    <property type="entry name" value="ZF_MYND_2"/>
    <property type="match status" value="1"/>
</dbReference>
<evidence type="ECO:0000256" key="2">
    <source>
        <dbReference type="ARBA" id="ARBA00022771"/>
    </source>
</evidence>
<reference evidence="7" key="1">
    <citation type="journal article" date="2020" name="Mol. Plant Microbe Interact.">
        <title>Genome Sequence of the Biocontrol Agent Coniothyrium minitans strain Conio (IMI 134523).</title>
        <authorList>
            <person name="Patel D."/>
            <person name="Shittu T.A."/>
            <person name="Baroncelli R."/>
            <person name="Muthumeenakshi S."/>
            <person name="Osborne T.H."/>
            <person name="Janganan T.K."/>
            <person name="Sreenivasaprasad S."/>
        </authorList>
    </citation>
    <scope>NUCLEOTIDE SEQUENCE</scope>
    <source>
        <strain evidence="7">Conio</strain>
    </source>
</reference>
<dbReference type="AlphaFoldDB" id="A0A9P6GE15"/>
<keyword evidence="8" id="KW-1185">Reference proteome</keyword>
<dbReference type="PROSITE" id="PS01360">
    <property type="entry name" value="ZF_MYND_1"/>
    <property type="match status" value="1"/>
</dbReference>
<dbReference type="Gene3D" id="6.10.140.2220">
    <property type="match status" value="1"/>
</dbReference>
<evidence type="ECO:0000256" key="4">
    <source>
        <dbReference type="PROSITE-ProRule" id="PRU00134"/>
    </source>
</evidence>
<dbReference type="SUPFAM" id="SSF82199">
    <property type="entry name" value="SET domain"/>
    <property type="match status" value="1"/>
</dbReference>
<comment type="caution">
    <text evidence="7">The sequence shown here is derived from an EMBL/GenBank/DDBJ whole genome shotgun (WGS) entry which is preliminary data.</text>
</comment>
<dbReference type="SMART" id="SM00317">
    <property type="entry name" value="SET"/>
    <property type="match status" value="1"/>
</dbReference>
<dbReference type="EMBL" id="WJXW01000008">
    <property type="protein sequence ID" value="KAF9733941.1"/>
    <property type="molecule type" value="Genomic_DNA"/>
</dbReference>
<dbReference type="Pfam" id="PF01753">
    <property type="entry name" value="zf-MYND"/>
    <property type="match status" value="1"/>
</dbReference>
<dbReference type="Pfam" id="PF00856">
    <property type="entry name" value="SET"/>
    <property type="match status" value="1"/>
</dbReference>
<evidence type="ECO:0000259" key="5">
    <source>
        <dbReference type="PROSITE" id="PS50280"/>
    </source>
</evidence>
<dbReference type="PANTHER" id="PTHR47332:SF2">
    <property type="entry name" value="SET-6"/>
    <property type="match status" value="1"/>
</dbReference>
<evidence type="ECO:0000313" key="7">
    <source>
        <dbReference type="EMBL" id="KAF9733941.1"/>
    </source>
</evidence>
<feature type="domain" description="MYND-type" evidence="6">
    <location>
        <begin position="475"/>
        <end position="515"/>
    </location>
</feature>